<proteinExistence type="predicted"/>
<keyword evidence="3" id="KW-0804">Transcription</keyword>
<dbReference type="PROSITE" id="PS50932">
    <property type="entry name" value="HTH_LACI_2"/>
    <property type="match status" value="1"/>
</dbReference>
<dbReference type="PROSITE" id="PS00356">
    <property type="entry name" value="HTH_LACI_1"/>
    <property type="match status" value="1"/>
</dbReference>
<evidence type="ECO:0000313" key="6">
    <source>
        <dbReference type="EMBL" id="TSH91732.1"/>
    </source>
</evidence>
<gene>
    <name evidence="6" type="ORF">FOZ76_17980</name>
</gene>
<dbReference type="PANTHER" id="PTHR30146:SF138">
    <property type="entry name" value="TRANSCRIPTIONAL REGULATORY PROTEIN"/>
    <property type="match status" value="1"/>
</dbReference>
<organism evidence="6 7">
    <name type="scientific">Verticiella sediminum</name>
    <dbReference type="NCBI Taxonomy" id="1247510"/>
    <lineage>
        <taxon>Bacteria</taxon>
        <taxon>Pseudomonadati</taxon>
        <taxon>Pseudomonadota</taxon>
        <taxon>Betaproteobacteria</taxon>
        <taxon>Burkholderiales</taxon>
        <taxon>Alcaligenaceae</taxon>
        <taxon>Verticiella</taxon>
    </lineage>
</organism>
<dbReference type="GO" id="GO:0003700">
    <property type="term" value="F:DNA-binding transcription factor activity"/>
    <property type="evidence" value="ECO:0007669"/>
    <property type="project" value="TreeGrafter"/>
</dbReference>
<dbReference type="InterPro" id="IPR000843">
    <property type="entry name" value="HTH_LacI"/>
</dbReference>
<dbReference type="InterPro" id="IPR046335">
    <property type="entry name" value="LacI/GalR-like_sensor"/>
</dbReference>
<dbReference type="Pfam" id="PF00356">
    <property type="entry name" value="LacI"/>
    <property type="match status" value="1"/>
</dbReference>
<name>A0A556AFR8_9BURK</name>
<comment type="caution">
    <text evidence="6">The sequence shown here is derived from an EMBL/GenBank/DDBJ whole genome shotgun (WGS) entry which is preliminary data.</text>
</comment>
<keyword evidence="4" id="KW-1133">Transmembrane helix</keyword>
<dbReference type="AlphaFoldDB" id="A0A556AFR8"/>
<evidence type="ECO:0000259" key="5">
    <source>
        <dbReference type="PROSITE" id="PS50932"/>
    </source>
</evidence>
<dbReference type="RefSeq" id="WP_143949676.1">
    <property type="nucleotide sequence ID" value="NZ_BAABMB010000001.1"/>
</dbReference>
<dbReference type="CDD" id="cd01392">
    <property type="entry name" value="HTH_LacI"/>
    <property type="match status" value="1"/>
</dbReference>
<dbReference type="Gene3D" id="3.40.50.2300">
    <property type="match status" value="2"/>
</dbReference>
<dbReference type="GO" id="GO:0000976">
    <property type="term" value="F:transcription cis-regulatory region binding"/>
    <property type="evidence" value="ECO:0007669"/>
    <property type="project" value="TreeGrafter"/>
</dbReference>
<keyword evidence="7" id="KW-1185">Reference proteome</keyword>
<accession>A0A556AFR8</accession>
<dbReference type="Pfam" id="PF13377">
    <property type="entry name" value="Peripla_BP_3"/>
    <property type="match status" value="1"/>
</dbReference>
<evidence type="ECO:0000256" key="3">
    <source>
        <dbReference type="ARBA" id="ARBA00023163"/>
    </source>
</evidence>
<dbReference type="SMART" id="SM00354">
    <property type="entry name" value="HTH_LACI"/>
    <property type="match status" value="1"/>
</dbReference>
<dbReference type="InterPro" id="IPR010982">
    <property type="entry name" value="Lambda_DNA-bd_dom_sf"/>
</dbReference>
<dbReference type="Proteomes" id="UP000318405">
    <property type="component" value="Unassembled WGS sequence"/>
</dbReference>
<sequence>MGKVSVRDVAQAAGVSIASVSRVLNGVGYASDDLRRRIALAVEQTGYVPDFTARHLRTGRSKAIGFMVSSLANPFLAAFFAAVETHMQAAGFSLLVAGTNDNPDKEAELVSLFENRRLEGIIASPGTEDLPRERNPFARCRLPLFIVDREVDWEADVLFQDHRSGVSQAIAYLASLGHRRIALFGPSAAIRPGREKLLGYRDGLQRSGLAYDPALVCMLRSAIDSPHAQMDQMLRLAEPPTALIGLGTRMLSAVLLAARRAGRRVPQDLSVIGIGTDDAFALMYPPMTMLRFDIAGAAQATAEMVLARLANPADPPRRVTLPLSLVLGETCRPPASRAGDA</sequence>
<feature type="domain" description="HTH lacI-type" evidence="5">
    <location>
        <begin position="4"/>
        <end position="58"/>
    </location>
</feature>
<feature type="transmembrane region" description="Helical" evidence="4">
    <location>
        <begin position="63"/>
        <end position="83"/>
    </location>
</feature>
<evidence type="ECO:0000313" key="7">
    <source>
        <dbReference type="Proteomes" id="UP000318405"/>
    </source>
</evidence>
<evidence type="ECO:0000256" key="2">
    <source>
        <dbReference type="ARBA" id="ARBA00023125"/>
    </source>
</evidence>
<evidence type="ECO:0000256" key="1">
    <source>
        <dbReference type="ARBA" id="ARBA00023015"/>
    </source>
</evidence>
<dbReference type="SUPFAM" id="SSF53822">
    <property type="entry name" value="Periplasmic binding protein-like I"/>
    <property type="match status" value="1"/>
</dbReference>
<evidence type="ECO:0000256" key="4">
    <source>
        <dbReference type="SAM" id="Phobius"/>
    </source>
</evidence>
<dbReference type="EMBL" id="VLTJ01000034">
    <property type="protein sequence ID" value="TSH91732.1"/>
    <property type="molecule type" value="Genomic_DNA"/>
</dbReference>
<dbReference type="OrthoDB" id="8770794at2"/>
<keyword evidence="1" id="KW-0805">Transcription regulation</keyword>
<keyword evidence="4" id="KW-0812">Transmembrane</keyword>
<dbReference type="SUPFAM" id="SSF47413">
    <property type="entry name" value="lambda repressor-like DNA-binding domains"/>
    <property type="match status" value="1"/>
</dbReference>
<keyword evidence="4" id="KW-0472">Membrane</keyword>
<dbReference type="PRINTS" id="PR00036">
    <property type="entry name" value="HTHLACI"/>
</dbReference>
<protein>
    <submittedName>
        <fullName evidence="6">LacI family DNA-binding transcriptional regulator</fullName>
    </submittedName>
</protein>
<reference evidence="6 7" key="1">
    <citation type="submission" date="2019-07" db="EMBL/GenBank/DDBJ databases">
        <title>Qingshengfaniella alkalisoli gen. nov., sp. nov., isolated from saline soil.</title>
        <authorList>
            <person name="Xu L."/>
            <person name="Huang X.-X."/>
            <person name="Sun J.-Q."/>
        </authorList>
    </citation>
    <scope>NUCLEOTIDE SEQUENCE [LARGE SCALE GENOMIC DNA]</scope>
    <source>
        <strain evidence="6 7">DSM 27279</strain>
    </source>
</reference>
<keyword evidence="2 6" id="KW-0238">DNA-binding</keyword>
<dbReference type="InterPro" id="IPR028082">
    <property type="entry name" value="Peripla_BP_I"/>
</dbReference>
<dbReference type="PANTHER" id="PTHR30146">
    <property type="entry name" value="LACI-RELATED TRANSCRIPTIONAL REPRESSOR"/>
    <property type="match status" value="1"/>
</dbReference>
<dbReference type="Gene3D" id="1.10.260.40">
    <property type="entry name" value="lambda repressor-like DNA-binding domains"/>
    <property type="match status" value="1"/>
</dbReference>